<proteinExistence type="predicted"/>
<accession>A0A1R1PFS5</accession>
<keyword evidence="4" id="KW-1185">Reference proteome</keyword>
<feature type="region of interest" description="Disordered" evidence="1">
    <location>
        <begin position="21"/>
        <end position="57"/>
    </location>
</feature>
<dbReference type="InterPro" id="IPR029058">
    <property type="entry name" value="AB_hydrolase_fold"/>
</dbReference>
<dbReference type="EMBL" id="LSSK01001395">
    <property type="protein sequence ID" value="OMH79834.1"/>
    <property type="molecule type" value="Genomic_DNA"/>
</dbReference>
<evidence type="ECO:0000313" key="4">
    <source>
        <dbReference type="Proteomes" id="UP000188320"/>
    </source>
</evidence>
<organism evidence="3 4">
    <name type="scientific">Zancudomyces culisetae</name>
    <name type="common">Gut fungus</name>
    <name type="synonym">Smittium culisetae</name>
    <dbReference type="NCBI Taxonomy" id="1213189"/>
    <lineage>
        <taxon>Eukaryota</taxon>
        <taxon>Fungi</taxon>
        <taxon>Fungi incertae sedis</taxon>
        <taxon>Zoopagomycota</taxon>
        <taxon>Kickxellomycotina</taxon>
        <taxon>Harpellomycetes</taxon>
        <taxon>Harpellales</taxon>
        <taxon>Legeriomycetaceae</taxon>
        <taxon>Zancudomyces</taxon>
    </lineage>
</organism>
<sequence>MLMLNGGIYAEYENEGVSKRLKSIESSNSSEAKSGDTESKTSTKSRNAKKQAREASAGRIEAPLRPIYIAPRNPIVLCHGLYGFDVRGPTSMPLLQIHYWTGIKEQLQKLGAKVVVSRVSGTGGIRRRAFELHESIQKQLKNSADFFDSSGDPCVNLVGHSMGGLDGRYLITHVLPKVDSIYSVGSLTTVSTPHHGSPFMDWCQKYLGLGNIFEDEFLCQGTRPGNTERRIDEEISNTIHSMVDPQNSSGFEFARLQGRYRGGSGVGVGVGGEKTNSMFRNIDKNDAKLEQFVDSLNSFMGNDIWRLSAEGNVDLPLMNSKSKNISASEDKDISKVGPKFSSLKSAGLHWGAVGGSYLSQSVVLMKQLISRLIMMADTPAYACLTTDFCNRVFNPNTPDADHVKYYSYGAKIDPSLASSRLFFTSLLFPHSVVYNADGDNDGFVSVKSATYGKYLGTLTCGHFDLTNKNRLTGTYRYLSKNMPRAGFLGSIFSEGKNPSLDFDPVEFYLQLATRLYNYGF</sequence>
<comment type="caution">
    <text evidence="3">The sequence shown here is derived from an EMBL/GenBank/DDBJ whole genome shotgun (WGS) entry which is preliminary data.</text>
</comment>
<dbReference type="Gene3D" id="3.40.50.1820">
    <property type="entry name" value="alpha/beta hydrolase"/>
    <property type="match status" value="2"/>
</dbReference>
<evidence type="ECO:0000313" key="3">
    <source>
        <dbReference type="EMBL" id="OMH79834.1"/>
    </source>
</evidence>
<evidence type="ECO:0000256" key="1">
    <source>
        <dbReference type="SAM" id="MobiDB-lite"/>
    </source>
</evidence>
<reference evidence="4" key="1">
    <citation type="submission" date="2017-01" db="EMBL/GenBank/DDBJ databases">
        <authorList>
            <person name="Wang Y."/>
            <person name="White M."/>
            <person name="Kvist S."/>
            <person name="Moncalvo J.-M."/>
        </authorList>
    </citation>
    <scope>NUCLEOTIDE SEQUENCE [LARGE SCALE GENOMIC DNA]</scope>
    <source>
        <strain evidence="4">COL-18-3</strain>
    </source>
</reference>
<dbReference type="AlphaFoldDB" id="A0A1R1PFS5"/>
<gene>
    <name evidence="3" type="ORF">AX774_g6743</name>
</gene>
<dbReference type="Proteomes" id="UP000188320">
    <property type="component" value="Unassembled WGS sequence"/>
</dbReference>
<dbReference type="Pfam" id="PF00561">
    <property type="entry name" value="Abhydrolase_1"/>
    <property type="match status" value="1"/>
</dbReference>
<dbReference type="OrthoDB" id="5592486at2759"/>
<feature type="domain" description="AB hydrolase-1" evidence="2">
    <location>
        <begin position="73"/>
        <end position="194"/>
    </location>
</feature>
<evidence type="ECO:0000259" key="2">
    <source>
        <dbReference type="Pfam" id="PF00561"/>
    </source>
</evidence>
<protein>
    <submittedName>
        <fullName evidence="3">Lipase 2</fullName>
    </submittedName>
</protein>
<dbReference type="SUPFAM" id="SSF53474">
    <property type="entry name" value="alpha/beta-Hydrolases"/>
    <property type="match status" value="1"/>
</dbReference>
<name>A0A1R1PFS5_ZANCU</name>
<dbReference type="InterPro" id="IPR000073">
    <property type="entry name" value="AB_hydrolase_1"/>
</dbReference>
<dbReference type="PANTHER" id="PTHR11440">
    <property type="entry name" value="LECITHIN-CHOLESTEROL ACYLTRANSFERASE-RELATED"/>
    <property type="match status" value="1"/>
</dbReference>